<evidence type="ECO:0000313" key="3">
    <source>
        <dbReference type="Proteomes" id="UP001501822"/>
    </source>
</evidence>
<protein>
    <submittedName>
        <fullName evidence="2">Helix-turn-helix transcriptional regulator</fullName>
    </submittedName>
</protein>
<keyword evidence="3" id="KW-1185">Reference proteome</keyword>
<evidence type="ECO:0000259" key="1">
    <source>
        <dbReference type="Pfam" id="PF19054"/>
    </source>
</evidence>
<dbReference type="Proteomes" id="UP001501822">
    <property type="component" value="Unassembled WGS sequence"/>
</dbReference>
<reference evidence="3" key="1">
    <citation type="journal article" date="2019" name="Int. J. Syst. Evol. Microbiol.">
        <title>The Global Catalogue of Microorganisms (GCM) 10K type strain sequencing project: providing services to taxonomists for standard genome sequencing and annotation.</title>
        <authorList>
            <consortium name="The Broad Institute Genomics Platform"/>
            <consortium name="The Broad Institute Genome Sequencing Center for Infectious Disease"/>
            <person name="Wu L."/>
            <person name="Ma J."/>
        </authorList>
    </citation>
    <scope>NUCLEOTIDE SEQUENCE [LARGE SCALE GENOMIC DNA]</scope>
    <source>
        <strain evidence="3">JCM 3146</strain>
    </source>
</reference>
<dbReference type="EMBL" id="BAAABM010000054">
    <property type="protein sequence ID" value="GAA0360400.1"/>
    <property type="molecule type" value="Genomic_DNA"/>
</dbReference>
<dbReference type="Pfam" id="PF19054">
    <property type="entry name" value="DUF5753"/>
    <property type="match status" value="1"/>
</dbReference>
<name>A0ABP3H2N1_9ACTN</name>
<feature type="domain" description="DUF5753" evidence="1">
    <location>
        <begin position="43"/>
        <end position="221"/>
    </location>
</feature>
<organism evidence="2 3">
    <name type="scientific">Actinoallomurus spadix</name>
    <dbReference type="NCBI Taxonomy" id="79912"/>
    <lineage>
        <taxon>Bacteria</taxon>
        <taxon>Bacillati</taxon>
        <taxon>Actinomycetota</taxon>
        <taxon>Actinomycetes</taxon>
        <taxon>Streptosporangiales</taxon>
        <taxon>Thermomonosporaceae</taxon>
        <taxon>Actinoallomurus</taxon>
    </lineage>
</organism>
<sequence>MRALLELYGIVGAEREGLLQLAREARQPGWWHSFRDVLPDPYAAYIGFESAAASVQNFEPLVIPGLLQTEEYARATFHGGPRELDRDDVERRVQVRSTRQGILKQPQRPRLWAVIDEAAIRRVVGSPKIMREQLYRLMEAADEGRTTIQVVPFHAGAHAGTTGPFVILGFSEPADPNVVYIETLAGEIYLEAPEDVTLYTVAFDRLVAAALHPDESLALIGEAAKDLSE</sequence>
<comment type="caution">
    <text evidence="2">The sequence shown here is derived from an EMBL/GenBank/DDBJ whole genome shotgun (WGS) entry which is preliminary data.</text>
</comment>
<gene>
    <name evidence="2" type="ORF">GCM10010151_57790</name>
</gene>
<proteinExistence type="predicted"/>
<dbReference type="InterPro" id="IPR043917">
    <property type="entry name" value="DUF5753"/>
</dbReference>
<evidence type="ECO:0000313" key="2">
    <source>
        <dbReference type="EMBL" id="GAA0360400.1"/>
    </source>
</evidence>
<accession>A0ABP3H2N1</accession>